<evidence type="ECO:0000256" key="5">
    <source>
        <dbReference type="ARBA" id="ARBA00023242"/>
    </source>
</evidence>
<evidence type="ECO:0000256" key="2">
    <source>
        <dbReference type="ARBA" id="ARBA00023015"/>
    </source>
</evidence>
<dbReference type="InterPro" id="IPR002100">
    <property type="entry name" value="TF_MADSbox"/>
</dbReference>
<evidence type="ECO:0000256" key="1">
    <source>
        <dbReference type="ARBA" id="ARBA00004123"/>
    </source>
</evidence>
<dbReference type="PANTHER" id="PTHR48019">
    <property type="entry name" value="SERUM RESPONSE FACTOR HOMOLOG"/>
    <property type="match status" value="1"/>
</dbReference>
<dbReference type="Proteomes" id="UP000823775">
    <property type="component" value="Unassembled WGS sequence"/>
</dbReference>
<feature type="domain" description="MADS-box" evidence="7">
    <location>
        <begin position="1"/>
        <end position="54"/>
    </location>
</feature>
<comment type="caution">
    <text evidence="8">The sequence shown here is derived from an EMBL/GenBank/DDBJ whole genome shotgun (WGS) entry which is preliminary data.</text>
</comment>
<dbReference type="Pfam" id="PF00319">
    <property type="entry name" value="SRF-TF"/>
    <property type="match status" value="1"/>
</dbReference>
<keyword evidence="3" id="KW-0238">DNA-binding</keyword>
<evidence type="ECO:0000313" key="9">
    <source>
        <dbReference type="Proteomes" id="UP000823775"/>
    </source>
</evidence>
<organism evidence="8 9">
    <name type="scientific">Datura stramonium</name>
    <name type="common">Jimsonweed</name>
    <name type="synonym">Common thornapple</name>
    <dbReference type="NCBI Taxonomy" id="4076"/>
    <lineage>
        <taxon>Eukaryota</taxon>
        <taxon>Viridiplantae</taxon>
        <taxon>Streptophyta</taxon>
        <taxon>Embryophyta</taxon>
        <taxon>Tracheophyta</taxon>
        <taxon>Spermatophyta</taxon>
        <taxon>Magnoliopsida</taxon>
        <taxon>eudicotyledons</taxon>
        <taxon>Gunneridae</taxon>
        <taxon>Pentapetalae</taxon>
        <taxon>asterids</taxon>
        <taxon>lamiids</taxon>
        <taxon>Solanales</taxon>
        <taxon>Solanaceae</taxon>
        <taxon>Solanoideae</taxon>
        <taxon>Datureae</taxon>
        <taxon>Datura</taxon>
    </lineage>
</organism>
<name>A0ABS8THP4_DATST</name>
<evidence type="ECO:0000313" key="8">
    <source>
        <dbReference type="EMBL" id="MCD7470341.1"/>
    </source>
</evidence>
<evidence type="ECO:0000256" key="6">
    <source>
        <dbReference type="SAM" id="Coils"/>
    </source>
</evidence>
<evidence type="ECO:0000256" key="4">
    <source>
        <dbReference type="ARBA" id="ARBA00023163"/>
    </source>
</evidence>
<keyword evidence="6" id="KW-0175">Coiled coil</keyword>
<comment type="subcellular location">
    <subcellularLocation>
        <location evidence="1">Nucleus</location>
    </subcellularLocation>
</comment>
<dbReference type="SUPFAM" id="SSF55455">
    <property type="entry name" value="SRF-like"/>
    <property type="match status" value="1"/>
</dbReference>
<feature type="coiled-coil region" evidence="6">
    <location>
        <begin position="79"/>
        <end position="140"/>
    </location>
</feature>
<dbReference type="PRINTS" id="PR00404">
    <property type="entry name" value="MADSDOMAIN"/>
</dbReference>
<reference evidence="8 9" key="1">
    <citation type="journal article" date="2021" name="BMC Genomics">
        <title>Datura genome reveals duplications of psychoactive alkaloid biosynthetic genes and high mutation rate following tissue culture.</title>
        <authorList>
            <person name="Rajewski A."/>
            <person name="Carter-House D."/>
            <person name="Stajich J."/>
            <person name="Litt A."/>
        </authorList>
    </citation>
    <scope>NUCLEOTIDE SEQUENCE [LARGE SCALE GENOMIC DNA]</scope>
    <source>
        <strain evidence="8">AR-01</strain>
    </source>
</reference>
<proteinExistence type="predicted"/>
<dbReference type="EMBL" id="JACEIK010001551">
    <property type="protein sequence ID" value="MCD7470341.1"/>
    <property type="molecule type" value="Genomic_DNA"/>
</dbReference>
<dbReference type="InterPro" id="IPR050142">
    <property type="entry name" value="MADS-box/MEF2_TF"/>
</dbReference>
<dbReference type="SMART" id="SM00432">
    <property type="entry name" value="MADS"/>
    <property type="match status" value="1"/>
</dbReference>
<dbReference type="InterPro" id="IPR036879">
    <property type="entry name" value="TF_MADSbox_sf"/>
</dbReference>
<gene>
    <name evidence="8" type="ORF">HAX54_010117</name>
</gene>
<keyword evidence="2" id="KW-0805">Transcription regulation</keyword>
<accession>A0ABS8THP4</accession>
<dbReference type="Gene3D" id="3.40.1810.10">
    <property type="entry name" value="Transcription factor, MADS-box"/>
    <property type="match status" value="1"/>
</dbReference>
<dbReference type="PROSITE" id="PS50066">
    <property type="entry name" value="MADS_BOX_2"/>
    <property type="match status" value="1"/>
</dbReference>
<keyword evidence="9" id="KW-1185">Reference proteome</keyword>
<evidence type="ECO:0000256" key="3">
    <source>
        <dbReference type="ARBA" id="ARBA00023125"/>
    </source>
</evidence>
<keyword evidence="5" id="KW-0539">Nucleus</keyword>
<sequence length="371" mass="42655">MKKIEETVKRQVTFSKRRSSIMKKAEEIAVCCDVDVLFVAFSPSGRLSKFCTSQRRIEDVLQRYVNLPVERRLTHVADLQNLELQIRKSELELQIFDANIRDYEPAADQEPSLHQLNWCERNLQQSLQKVMARKMELEKQGMMDVQFAAQQTAPQQFDNWVNPYSYNSSIKGNICQDWMGKGKGIAGSSSNYACNAPFASSSQYENISFSQFQNPSPYIPLQNEQQNMVIDVQQNPAQTFGQPEEQVTTLGESSNNSIMNFWPDLCTSTRPMSSPLSTMGTQLNNPSQLGLEYANSNWNINLNDNNNNNQIIQHNVPPPVQSDARAPNVNVFNYSMEENTMGNNEYFADRTLDNDQWNWDYDFLNETFNWE</sequence>
<keyword evidence="4" id="KW-0804">Transcription</keyword>
<evidence type="ECO:0000259" key="7">
    <source>
        <dbReference type="PROSITE" id="PS50066"/>
    </source>
</evidence>
<protein>
    <recommendedName>
        <fullName evidence="7">MADS-box domain-containing protein</fullName>
    </recommendedName>
</protein>